<dbReference type="SMART" id="SM00490">
    <property type="entry name" value="HELICc"/>
    <property type="match status" value="1"/>
</dbReference>
<dbReference type="PROSITE" id="PS51194">
    <property type="entry name" value="HELICASE_CTER"/>
    <property type="match status" value="1"/>
</dbReference>
<evidence type="ECO:0000313" key="8">
    <source>
        <dbReference type="EMBL" id="AYV83578.1"/>
    </source>
</evidence>
<keyword evidence="5" id="KW-0067">ATP-binding</keyword>
<keyword evidence="3" id="KW-0378">Hydrolase</keyword>
<evidence type="ECO:0000259" key="6">
    <source>
        <dbReference type="PROSITE" id="PS51192"/>
    </source>
</evidence>
<dbReference type="CDD" id="cd18791">
    <property type="entry name" value="SF2_C_RHA"/>
    <property type="match status" value="1"/>
</dbReference>
<organism evidence="8">
    <name type="scientific">Hyperionvirus sp</name>
    <dbReference type="NCBI Taxonomy" id="2487770"/>
    <lineage>
        <taxon>Viruses</taxon>
        <taxon>Varidnaviria</taxon>
        <taxon>Bamfordvirae</taxon>
        <taxon>Nucleocytoviricota</taxon>
        <taxon>Megaviricetes</taxon>
        <taxon>Imitervirales</taxon>
        <taxon>Mimiviridae</taxon>
        <taxon>Klosneuvirinae</taxon>
    </lineage>
</organism>
<dbReference type="GO" id="GO:0003723">
    <property type="term" value="F:RNA binding"/>
    <property type="evidence" value="ECO:0007669"/>
    <property type="project" value="TreeGrafter"/>
</dbReference>
<dbReference type="SUPFAM" id="SSF52540">
    <property type="entry name" value="P-loop containing nucleoside triphosphate hydrolases"/>
    <property type="match status" value="1"/>
</dbReference>
<accession>A0A3G5A8K9</accession>
<evidence type="ECO:0000256" key="2">
    <source>
        <dbReference type="ARBA" id="ARBA00022741"/>
    </source>
</evidence>
<dbReference type="SMART" id="SM00382">
    <property type="entry name" value="AAA"/>
    <property type="match status" value="1"/>
</dbReference>
<dbReference type="Pfam" id="PF00271">
    <property type="entry name" value="Helicase_C"/>
    <property type="match status" value="1"/>
</dbReference>
<evidence type="ECO:0000259" key="7">
    <source>
        <dbReference type="PROSITE" id="PS51194"/>
    </source>
</evidence>
<evidence type="ECO:0000256" key="4">
    <source>
        <dbReference type="ARBA" id="ARBA00022806"/>
    </source>
</evidence>
<gene>
    <name evidence="8" type="ORF">Hyperionvirus8_62</name>
</gene>
<dbReference type="EMBL" id="MK072390">
    <property type="protein sequence ID" value="AYV83578.1"/>
    <property type="molecule type" value="Genomic_DNA"/>
</dbReference>
<keyword evidence="2" id="KW-0547">Nucleotide-binding</keyword>
<evidence type="ECO:0000256" key="1">
    <source>
        <dbReference type="ARBA" id="ARBA00008792"/>
    </source>
</evidence>
<keyword evidence="4 8" id="KW-0347">Helicase</keyword>
<name>A0A3G5A8K9_9VIRU</name>
<dbReference type="PANTHER" id="PTHR18934:SF99">
    <property type="entry name" value="ATP-DEPENDENT RNA HELICASE DHX37-RELATED"/>
    <property type="match status" value="1"/>
</dbReference>
<protein>
    <submittedName>
        <fullName evidence="8">HrpA-like RNA helicase</fullName>
    </submittedName>
</protein>
<reference evidence="8" key="1">
    <citation type="submission" date="2018-10" db="EMBL/GenBank/DDBJ databases">
        <title>Hidden diversity of soil giant viruses.</title>
        <authorList>
            <person name="Schulz F."/>
            <person name="Alteio L."/>
            <person name="Goudeau D."/>
            <person name="Ryan E.M."/>
            <person name="Malmstrom R.R."/>
            <person name="Blanchard J."/>
            <person name="Woyke T."/>
        </authorList>
    </citation>
    <scope>NUCLEOTIDE SEQUENCE</scope>
    <source>
        <strain evidence="8">HYV1</strain>
    </source>
</reference>
<dbReference type="CDD" id="cd17917">
    <property type="entry name" value="DEXHc_RHA-like"/>
    <property type="match status" value="1"/>
</dbReference>
<dbReference type="InterPro" id="IPR011545">
    <property type="entry name" value="DEAD/DEAH_box_helicase_dom"/>
</dbReference>
<sequence length="1724" mass="201302">MWVSSNFQKDIYQNVITKTFPSLNAYDKELLQYYLISLINVIAILFDFESGPIAEFEMQLKQNNYRDLIALMLLILPFINDDDLSKKKMITSFSDIFIEKKKKVNINKEEPQYVYSNIQYARCIRSDIAKERAFDKEYLDHNFILLVETLRHVSNKLYINWLDVLPYSLGSVAKTKLYQDTDSRYKSNSLTDWVATTVDLNLDEIPGGLSMHDIYDTISNEFYHGIKNFKWVIYDTIVERSVTEELGNLEPIPLLVACNYLFVMSGCTNNIRWKSLNDSSREEFTLRWNQFVDMLYNKSDFITTEINIGNLSLLNIGRGLLYMFDSHYRGRAEAIKRGEYKPFEDAGKRQQRLDKEDIDIVDQNDINRESDAILTERELDSLKSIYPEHMYEYFRSSIEQFRRTWYGRRLLRVSRENPPNTSIIKMTDEALILDQYELLRIPIVVNVRLTLKNVYNYAKSCVHFKSDGEFKQYPRYWRSLDMNSRRTILDRLNNKISDVTSWFNIQGNIRKRYEFIMTAENSKIINNGIHVLLRRHFISYIFESLIYRGVLSRFRPNAQLTNKSLIVASEFGELLERTTLNREREYYQGSYYYLTSSTYSQMAPYKKGEKKLKRETDFFEENAITKSRWIEMYAMNWVSQIGFFHRYLNNRVIFVTGSTGVGKSTQIPKLLLYALKAIDYKNDGSVVCTEPRRKPTVANAERISDELGVPISDKQYYVQYKHKEGEHVTNVDGEHLMLKIVTDGTLLQEIRNPLLKENPRGRITEYKPENQYDIVIVDEAHEHKQNMDLILTLMRPAAYYNNDIKLVIISATMDEDEPYFKRYYRDINDNRLFPLNMMISENKLDRINVERRFHISPPGETTIAKIEDNYVPRDDPVKLIKKIMTGPNPGTLLYFQPGTQEINDEIVKLNTILPANMIAVPLHSKLSTWQKSIFEHIDDQLKNLHLSRNIPVVDWNEENNKRGTASYDYAVLVATNIAEASITIASLKYVVDSGTQKTSYYDFSKGGTILKLTNISESSRIQRRGRVGRTGPGTVYYLYPKNTMINNKIQYEIAISDIHLELFGRLREKSNEISIFDSRNDPNLVKNLSRIKLSNLTNLYKRGNITGIEKIISSQYFLDGELYDYVGNLGHYDYENSRGMPLVYPTGYSLETLVDSRGEFYLIHPEELNMKRNIVGKIVSVNKDAKFIVYHEDHYVTSGKMLSFCNTLLDDLFISARPDGSHLIVEKTDYGKGMIVVQQELSAIGAEDFDVKYVAVLLNGMNLGIGESIIRLISMNMATRNDFVKSAIYAKPDPPYTRYVKEVKLYVGERKSDSDAIIYILNEFHKFLDNNKIVIDIDTAKFQEELGKIKKDVYLKLSHLWEKEEKTERGRIKNSKLEKGLIGEALASVTTEATREYMTGIADEINLGKIDNSDKLSNADFKQIMKRGITTRILMKNIYDNFDKIQDWAKKRSLKIDTIKDYLIRYLKFKNVLFRNENGESDSFQAVKVSHLAGILRPTLMDPYNIVGTADNKWDVEKKLLLSLMRGFQKQIVRKLIDQYYMSIYEPTISNVFTLDKLSARSTVTSTLVDDKYLQSYLLYLDFDQEKNTIGLLQFVDLRLMKYVGYIYTQDMVYNKYRKYLLSNVREEVGLPVVNREVISYYKKGVRDILYDLLNAHDIDIWLKLISLFDDKAYLESRRYHDSNYKTMRQFSIQQGIENTEEQAIDLDLVKHMFKKFEKKIISR</sequence>
<evidence type="ECO:0000256" key="3">
    <source>
        <dbReference type="ARBA" id="ARBA00022801"/>
    </source>
</evidence>
<dbReference type="InterPro" id="IPR003593">
    <property type="entry name" value="AAA+_ATPase"/>
</dbReference>
<feature type="domain" description="Helicase C-terminal" evidence="7">
    <location>
        <begin position="901"/>
        <end position="1070"/>
    </location>
</feature>
<dbReference type="InterPro" id="IPR001650">
    <property type="entry name" value="Helicase_C-like"/>
</dbReference>
<dbReference type="Pfam" id="PF00270">
    <property type="entry name" value="DEAD"/>
    <property type="match status" value="1"/>
</dbReference>
<dbReference type="InterPro" id="IPR014001">
    <property type="entry name" value="Helicase_ATP-bd"/>
</dbReference>
<dbReference type="GO" id="GO:0005524">
    <property type="term" value="F:ATP binding"/>
    <property type="evidence" value="ECO:0007669"/>
    <property type="project" value="UniProtKB-KW"/>
</dbReference>
<comment type="similarity">
    <text evidence="1">Belongs to the DEAD box helicase family. DEAH subfamily.</text>
</comment>
<dbReference type="Gene3D" id="3.40.50.300">
    <property type="entry name" value="P-loop containing nucleotide triphosphate hydrolases"/>
    <property type="match status" value="2"/>
</dbReference>
<dbReference type="GO" id="GO:0004386">
    <property type="term" value="F:helicase activity"/>
    <property type="evidence" value="ECO:0007669"/>
    <property type="project" value="UniProtKB-KW"/>
</dbReference>
<evidence type="ECO:0000256" key="5">
    <source>
        <dbReference type="ARBA" id="ARBA00022840"/>
    </source>
</evidence>
<dbReference type="SMART" id="SM00487">
    <property type="entry name" value="DEXDc"/>
    <property type="match status" value="1"/>
</dbReference>
<dbReference type="PANTHER" id="PTHR18934">
    <property type="entry name" value="ATP-DEPENDENT RNA HELICASE"/>
    <property type="match status" value="1"/>
</dbReference>
<dbReference type="InterPro" id="IPR027417">
    <property type="entry name" value="P-loop_NTPase"/>
</dbReference>
<dbReference type="GO" id="GO:0016787">
    <property type="term" value="F:hydrolase activity"/>
    <property type="evidence" value="ECO:0007669"/>
    <property type="project" value="UniProtKB-KW"/>
</dbReference>
<feature type="domain" description="Helicase ATP-binding" evidence="6">
    <location>
        <begin position="644"/>
        <end position="831"/>
    </location>
</feature>
<proteinExistence type="inferred from homology"/>
<dbReference type="PROSITE" id="PS51192">
    <property type="entry name" value="HELICASE_ATP_BIND_1"/>
    <property type="match status" value="1"/>
</dbReference>